<dbReference type="STRING" id="1121321.SAMN04488530_12524"/>
<evidence type="ECO:0000256" key="4">
    <source>
        <dbReference type="PROSITE-ProRule" id="PRU01161"/>
    </source>
</evidence>
<dbReference type="AlphaFoldDB" id="A0A1M5QZB8"/>
<feature type="short sequence motif" description="DGA/G" evidence="4">
    <location>
        <begin position="165"/>
        <end position="167"/>
    </location>
</feature>
<dbReference type="PANTHER" id="PTHR14226">
    <property type="entry name" value="NEUROPATHY TARGET ESTERASE/SWISS CHEESE D.MELANOGASTER"/>
    <property type="match status" value="1"/>
</dbReference>
<evidence type="ECO:0000256" key="3">
    <source>
        <dbReference type="ARBA" id="ARBA00023098"/>
    </source>
</evidence>
<feature type="short sequence motif" description="GXGXXG" evidence="4">
    <location>
        <begin position="9"/>
        <end position="14"/>
    </location>
</feature>
<dbReference type="GO" id="GO:0016787">
    <property type="term" value="F:hydrolase activity"/>
    <property type="evidence" value="ECO:0007669"/>
    <property type="project" value="UniProtKB-UniRule"/>
</dbReference>
<dbReference type="EMBL" id="FQWX01000025">
    <property type="protein sequence ID" value="SHH19206.1"/>
    <property type="molecule type" value="Genomic_DNA"/>
</dbReference>
<dbReference type="InterPro" id="IPR016035">
    <property type="entry name" value="Acyl_Trfase/lysoPLipase"/>
</dbReference>
<name>A0A1M5QZB8_9FIRM</name>
<evidence type="ECO:0000256" key="1">
    <source>
        <dbReference type="ARBA" id="ARBA00022801"/>
    </source>
</evidence>
<dbReference type="InterPro" id="IPR002641">
    <property type="entry name" value="PNPLA_dom"/>
</dbReference>
<keyword evidence="2 4" id="KW-0442">Lipid degradation</keyword>
<evidence type="ECO:0000313" key="6">
    <source>
        <dbReference type="EMBL" id="SHH19206.1"/>
    </source>
</evidence>
<evidence type="ECO:0000256" key="2">
    <source>
        <dbReference type="ARBA" id="ARBA00022963"/>
    </source>
</evidence>
<dbReference type="OrthoDB" id="9770965at2"/>
<dbReference type="RefSeq" id="WP_073126773.1">
    <property type="nucleotide sequence ID" value="NZ_BAABCH010000025.1"/>
</dbReference>
<feature type="active site" description="Proton acceptor" evidence="4">
    <location>
        <position position="165"/>
    </location>
</feature>
<dbReference type="InterPro" id="IPR050301">
    <property type="entry name" value="NTE"/>
</dbReference>
<dbReference type="Gene3D" id="3.40.1090.10">
    <property type="entry name" value="Cytosolic phospholipase A2 catalytic domain"/>
    <property type="match status" value="1"/>
</dbReference>
<organism evidence="6 7">
    <name type="scientific">Asaccharospora irregularis DSM 2635</name>
    <dbReference type="NCBI Taxonomy" id="1121321"/>
    <lineage>
        <taxon>Bacteria</taxon>
        <taxon>Bacillati</taxon>
        <taxon>Bacillota</taxon>
        <taxon>Clostridia</taxon>
        <taxon>Peptostreptococcales</taxon>
        <taxon>Peptostreptococcaceae</taxon>
        <taxon>Asaccharospora</taxon>
    </lineage>
</organism>
<dbReference type="SUPFAM" id="SSF52151">
    <property type="entry name" value="FabD/lysophospholipase-like"/>
    <property type="match status" value="1"/>
</dbReference>
<keyword evidence="1 4" id="KW-0378">Hydrolase</keyword>
<evidence type="ECO:0000313" key="7">
    <source>
        <dbReference type="Proteomes" id="UP000243255"/>
    </source>
</evidence>
<dbReference type="PROSITE" id="PS51635">
    <property type="entry name" value="PNPLA"/>
    <property type="match status" value="1"/>
</dbReference>
<accession>A0A1M5QZB8</accession>
<proteinExistence type="predicted"/>
<feature type="domain" description="PNPLA" evidence="5">
    <location>
        <begin position="5"/>
        <end position="178"/>
    </location>
</feature>
<feature type="short sequence motif" description="GXSXG" evidence="4">
    <location>
        <begin position="37"/>
        <end position="41"/>
    </location>
</feature>
<keyword evidence="3 4" id="KW-0443">Lipid metabolism</keyword>
<dbReference type="Pfam" id="PF01734">
    <property type="entry name" value="Patatin"/>
    <property type="match status" value="1"/>
</dbReference>
<evidence type="ECO:0000259" key="5">
    <source>
        <dbReference type="PROSITE" id="PS51635"/>
    </source>
</evidence>
<feature type="active site" description="Nucleophile" evidence="4">
    <location>
        <position position="39"/>
    </location>
</feature>
<keyword evidence="7" id="KW-1185">Reference proteome</keyword>
<dbReference type="GO" id="GO:0016042">
    <property type="term" value="P:lipid catabolic process"/>
    <property type="evidence" value="ECO:0007669"/>
    <property type="project" value="UniProtKB-UniRule"/>
</dbReference>
<protein>
    <submittedName>
        <fullName evidence="6">Patatin-like phospholipase</fullName>
    </submittedName>
</protein>
<gene>
    <name evidence="6" type="ORF">SAMN04488530_12524</name>
</gene>
<dbReference type="PANTHER" id="PTHR14226:SF57">
    <property type="entry name" value="BLR7027 PROTEIN"/>
    <property type="match status" value="1"/>
</dbReference>
<reference evidence="7" key="1">
    <citation type="submission" date="2016-11" db="EMBL/GenBank/DDBJ databases">
        <authorList>
            <person name="Varghese N."/>
            <person name="Submissions S."/>
        </authorList>
    </citation>
    <scope>NUCLEOTIDE SEQUENCE [LARGE SCALE GENOMIC DNA]</scope>
    <source>
        <strain evidence="7">DSM 2635</strain>
    </source>
</reference>
<dbReference type="Proteomes" id="UP000243255">
    <property type="component" value="Unassembled WGS sequence"/>
</dbReference>
<sequence>MKLGLCLSGGGAKGAYQAGVIKALYEKGIDKFHSISGTSIGAINGYFIYTDNSENLEKMWIRMEENSPETIKVVDKTVDNSQTIDILKALEFNNLDMNFYVNYVEIENKEVKEKVVNISGLAENSALEAVKYSALLPANESSTLNLKDQFLIDLKEGLYDGYKLDGGLLRNTLVQPLIEDNVDKMIIISTRHDYIIPDYIKNEYDEKNIILVRPNTQFSTEDTLRFEPEFCRKIYKEGYEIGKSISL</sequence>